<feature type="region of interest" description="Disordered" evidence="1">
    <location>
        <begin position="1"/>
        <end position="32"/>
    </location>
</feature>
<evidence type="ECO:0000313" key="3">
    <source>
        <dbReference type="Proteomes" id="UP001054945"/>
    </source>
</evidence>
<gene>
    <name evidence="2" type="ORF">CEXT_663821</name>
</gene>
<name>A0AAV4M694_CAEEX</name>
<evidence type="ECO:0000256" key="1">
    <source>
        <dbReference type="SAM" id="MobiDB-lite"/>
    </source>
</evidence>
<dbReference type="EMBL" id="BPLR01001872">
    <property type="protein sequence ID" value="GIX67370.1"/>
    <property type="molecule type" value="Genomic_DNA"/>
</dbReference>
<keyword evidence="3" id="KW-1185">Reference proteome</keyword>
<dbReference type="AlphaFoldDB" id="A0AAV4M694"/>
<feature type="compositionally biased region" description="Polar residues" evidence="1">
    <location>
        <begin position="15"/>
        <end position="25"/>
    </location>
</feature>
<feature type="region of interest" description="Disordered" evidence="1">
    <location>
        <begin position="55"/>
        <end position="76"/>
    </location>
</feature>
<organism evidence="2 3">
    <name type="scientific">Caerostris extrusa</name>
    <name type="common">Bark spider</name>
    <name type="synonym">Caerostris bankana</name>
    <dbReference type="NCBI Taxonomy" id="172846"/>
    <lineage>
        <taxon>Eukaryota</taxon>
        <taxon>Metazoa</taxon>
        <taxon>Ecdysozoa</taxon>
        <taxon>Arthropoda</taxon>
        <taxon>Chelicerata</taxon>
        <taxon>Arachnida</taxon>
        <taxon>Araneae</taxon>
        <taxon>Araneomorphae</taxon>
        <taxon>Entelegynae</taxon>
        <taxon>Araneoidea</taxon>
        <taxon>Araneidae</taxon>
        <taxon>Caerostris</taxon>
    </lineage>
</organism>
<sequence length="128" mass="14088">MTVPPSYSKRENRQFSRSSGCATPDTSFPHPTPFQFPTPFLFVHSSVSTECHRTQNEQNLPSSLARETGLDTPSCPLTPLRDPAPISHDQASISGQAGQVIRPLALPNLKYWSCHAPNQGTERAKSEK</sequence>
<comment type="caution">
    <text evidence="2">The sequence shown here is derived from an EMBL/GenBank/DDBJ whole genome shotgun (WGS) entry which is preliminary data.</text>
</comment>
<dbReference type="Proteomes" id="UP001054945">
    <property type="component" value="Unassembled WGS sequence"/>
</dbReference>
<reference evidence="2 3" key="1">
    <citation type="submission" date="2021-06" db="EMBL/GenBank/DDBJ databases">
        <title>Caerostris extrusa draft genome.</title>
        <authorList>
            <person name="Kono N."/>
            <person name="Arakawa K."/>
        </authorList>
    </citation>
    <scope>NUCLEOTIDE SEQUENCE [LARGE SCALE GENOMIC DNA]</scope>
</reference>
<proteinExistence type="predicted"/>
<protein>
    <submittedName>
        <fullName evidence="2">Uncharacterized protein</fullName>
    </submittedName>
</protein>
<evidence type="ECO:0000313" key="2">
    <source>
        <dbReference type="EMBL" id="GIX67370.1"/>
    </source>
</evidence>
<accession>A0AAV4M694</accession>